<feature type="domain" description="Alpha-D-phosphohexomutase alpha/beta/alpha" evidence="8">
    <location>
        <begin position="249"/>
        <end position="342"/>
    </location>
</feature>
<evidence type="ECO:0000256" key="2">
    <source>
        <dbReference type="ARBA" id="ARBA00010231"/>
    </source>
</evidence>
<evidence type="ECO:0000256" key="6">
    <source>
        <dbReference type="ARBA" id="ARBA00023235"/>
    </source>
</evidence>
<keyword evidence="6 10" id="KW-0413">Isomerase</keyword>
<dbReference type="EC" id="5.4.2.8" evidence="10"/>
<dbReference type="InterPro" id="IPR005844">
    <property type="entry name" value="A-D-PHexomutase_a/b/a-I"/>
</dbReference>
<dbReference type="GO" id="GO:0000287">
    <property type="term" value="F:magnesium ion binding"/>
    <property type="evidence" value="ECO:0007669"/>
    <property type="project" value="InterPro"/>
</dbReference>
<comment type="similarity">
    <text evidence="2">Belongs to the phosphohexose mutase family.</text>
</comment>
<dbReference type="Pfam" id="PF02878">
    <property type="entry name" value="PGM_PMM_I"/>
    <property type="match status" value="1"/>
</dbReference>
<feature type="domain" description="Alpha-D-phosphohexomutase alpha/beta/alpha" evidence="7">
    <location>
        <begin position="77"/>
        <end position="211"/>
    </location>
</feature>
<dbReference type="RefSeq" id="WP_184308685.1">
    <property type="nucleotide sequence ID" value="NZ_JACHXU010000027.1"/>
</dbReference>
<dbReference type="PANTHER" id="PTHR45745:SF1">
    <property type="entry name" value="PHOSPHOGLUCOMUTASE 2B-RELATED"/>
    <property type="match status" value="1"/>
</dbReference>
<dbReference type="GO" id="GO:0006166">
    <property type="term" value="P:purine ribonucleoside salvage"/>
    <property type="evidence" value="ECO:0007669"/>
    <property type="project" value="TreeGrafter"/>
</dbReference>
<keyword evidence="11" id="KW-1185">Reference proteome</keyword>
<dbReference type="GO" id="GO:0005975">
    <property type="term" value="P:carbohydrate metabolic process"/>
    <property type="evidence" value="ECO:0007669"/>
    <property type="project" value="InterPro"/>
</dbReference>
<keyword evidence="5" id="KW-0460">Magnesium</keyword>
<accession>A0A7W5E4V6</accession>
<evidence type="ECO:0000313" key="10">
    <source>
        <dbReference type="EMBL" id="MBB3209794.1"/>
    </source>
</evidence>
<reference evidence="10 11" key="1">
    <citation type="submission" date="2020-08" db="EMBL/GenBank/DDBJ databases">
        <title>Genomic Encyclopedia of Type Strains, Phase III (KMG-III): the genomes of soil and plant-associated and newly described type strains.</title>
        <authorList>
            <person name="Whitman W."/>
        </authorList>
    </citation>
    <scope>NUCLEOTIDE SEQUENCE [LARGE SCALE GENOMIC DNA]</scope>
    <source>
        <strain evidence="10 11">CECT 8075</strain>
    </source>
</reference>
<dbReference type="InterPro" id="IPR016055">
    <property type="entry name" value="A-D-PHexomutase_a/b/a-I/II/III"/>
</dbReference>
<dbReference type="Proteomes" id="UP000536179">
    <property type="component" value="Unassembled WGS sequence"/>
</dbReference>
<keyword evidence="3" id="KW-0597">Phosphoprotein</keyword>
<dbReference type="SUPFAM" id="SSF53738">
    <property type="entry name" value="Phosphoglucomutase, first 3 domains"/>
    <property type="match status" value="3"/>
</dbReference>
<evidence type="ECO:0000259" key="7">
    <source>
        <dbReference type="Pfam" id="PF02878"/>
    </source>
</evidence>
<dbReference type="EMBL" id="JACHXU010000027">
    <property type="protein sequence ID" value="MBB3209794.1"/>
    <property type="molecule type" value="Genomic_DNA"/>
</dbReference>
<evidence type="ECO:0000256" key="5">
    <source>
        <dbReference type="ARBA" id="ARBA00022842"/>
    </source>
</evidence>
<evidence type="ECO:0000256" key="3">
    <source>
        <dbReference type="ARBA" id="ARBA00022553"/>
    </source>
</evidence>
<evidence type="ECO:0000313" key="11">
    <source>
        <dbReference type="Proteomes" id="UP000536179"/>
    </source>
</evidence>
<dbReference type="InterPro" id="IPR005846">
    <property type="entry name" value="A-D-PHexomutase_a/b/a-III"/>
</dbReference>
<comment type="caution">
    <text evidence="10">The sequence shown here is derived from an EMBL/GenBank/DDBJ whole genome shotgun (WGS) entry which is preliminary data.</text>
</comment>
<dbReference type="EC" id="5.4.2.2" evidence="10"/>
<evidence type="ECO:0000256" key="4">
    <source>
        <dbReference type="ARBA" id="ARBA00022723"/>
    </source>
</evidence>
<sequence>MSTMPEPAAPDSPRVQTALAHVEQAVQEERITTGAAENIRCWLTENRYREYRDSVLRHIDEEQWQKLDDVFWTIIPFGTGGRRGRMYEIGSNAINDRTIGESAQGLADYVVKYHGGKKPLSCAIAYDTRHRSRHFTELCAEVMVAAGIKVYLLDDYRATPQLSFAVRYLECDCGIMVTASHNPPSDNAVKVYWSSGAQVLPPHDKAIIDGVMSCQEIKRGNFEQALKDGQIEIVTDKIDAAFLDAASACSFSGPREVRILYSPLHGVGEAAVVPLLQRDGFESVTVYEPHRQPSGDFPNVPGHVSNPENSAVFEKPIEQARIEGFDLVMATDPDCDRLGIAAPKTTDTAGEWGTFTGNQIAALLANYVLDKSATAGKINDRSYVVKTLVTTELVRRIATAHGARCVGDLLVGYKYIAEAMDREGPEDFLYGCEESHGYLVGSYARDKDGAVACMLASELAAELKAKGQSMHDYLGELYQRYGYHSENLINVFMEGSEGMAAMKSLMKAFREAPPKSLGGMAIKQVRDYQNQTVTTISESPETAPLEGPVGNLIIMDMEEEGNYVAVRPSGTEPKVKFYIFTRLDAAESQDLEAASTKLADRIRAIENDVRDFARVSVT</sequence>
<dbReference type="PROSITE" id="PS00710">
    <property type="entry name" value="PGM_PMM"/>
    <property type="match status" value="1"/>
</dbReference>
<comment type="cofactor">
    <cofactor evidence="1">
        <name>Mg(2+)</name>
        <dbReference type="ChEBI" id="CHEBI:18420"/>
    </cofactor>
</comment>
<dbReference type="Pfam" id="PF02880">
    <property type="entry name" value="PGM_PMM_III"/>
    <property type="match status" value="1"/>
</dbReference>
<dbReference type="GO" id="GO:0004615">
    <property type="term" value="F:phosphomannomutase activity"/>
    <property type="evidence" value="ECO:0007669"/>
    <property type="project" value="UniProtKB-EC"/>
</dbReference>
<evidence type="ECO:0000256" key="1">
    <source>
        <dbReference type="ARBA" id="ARBA00001946"/>
    </source>
</evidence>
<protein>
    <submittedName>
        <fullName evidence="10">Phosphoglucomutase/phosphomannomutase</fullName>
        <ecNumber evidence="10">5.4.2.2</ecNumber>
        <ecNumber evidence="10">5.4.2.8</ecNumber>
    </submittedName>
</protein>
<organism evidence="10 11">
    <name type="scientific">Aporhodopirellula rubra</name>
    <dbReference type="NCBI Taxonomy" id="980271"/>
    <lineage>
        <taxon>Bacteria</taxon>
        <taxon>Pseudomonadati</taxon>
        <taxon>Planctomycetota</taxon>
        <taxon>Planctomycetia</taxon>
        <taxon>Pirellulales</taxon>
        <taxon>Pirellulaceae</taxon>
        <taxon>Aporhodopirellula</taxon>
    </lineage>
</organism>
<dbReference type="SUPFAM" id="SSF55957">
    <property type="entry name" value="Phosphoglucomutase, C-terminal domain"/>
    <property type="match status" value="1"/>
</dbReference>
<dbReference type="Gene3D" id="3.30.310.50">
    <property type="entry name" value="Alpha-D-phosphohexomutase, C-terminal domain"/>
    <property type="match status" value="1"/>
</dbReference>
<dbReference type="Gene3D" id="3.40.120.10">
    <property type="entry name" value="Alpha-D-Glucose-1,6-Bisphosphate, subunit A, domain 3"/>
    <property type="match status" value="3"/>
</dbReference>
<dbReference type="PANTHER" id="PTHR45745">
    <property type="entry name" value="PHOSPHOMANNOMUTASE 45A"/>
    <property type="match status" value="1"/>
</dbReference>
<gene>
    <name evidence="10" type="ORF">FHS27_005634</name>
</gene>
<evidence type="ECO:0000259" key="9">
    <source>
        <dbReference type="Pfam" id="PF02880"/>
    </source>
</evidence>
<dbReference type="Pfam" id="PF02879">
    <property type="entry name" value="PGM_PMM_II"/>
    <property type="match status" value="1"/>
</dbReference>
<evidence type="ECO:0000259" key="8">
    <source>
        <dbReference type="Pfam" id="PF02879"/>
    </source>
</evidence>
<dbReference type="AlphaFoldDB" id="A0A7W5E4V6"/>
<dbReference type="GO" id="GO:0008973">
    <property type="term" value="F:phosphopentomutase activity"/>
    <property type="evidence" value="ECO:0007669"/>
    <property type="project" value="TreeGrafter"/>
</dbReference>
<dbReference type="InterPro" id="IPR016066">
    <property type="entry name" value="A-D-PHexomutase_CS"/>
</dbReference>
<proteinExistence type="inferred from homology"/>
<name>A0A7W5E4V6_9BACT</name>
<dbReference type="GO" id="GO:0004614">
    <property type="term" value="F:phosphoglucomutase activity"/>
    <property type="evidence" value="ECO:0007669"/>
    <property type="project" value="UniProtKB-EC"/>
</dbReference>
<dbReference type="CDD" id="cd05799">
    <property type="entry name" value="PGM2"/>
    <property type="match status" value="1"/>
</dbReference>
<keyword evidence="4" id="KW-0479">Metal-binding</keyword>
<dbReference type="InterPro" id="IPR036900">
    <property type="entry name" value="A-D-PHexomutase_C_sf"/>
</dbReference>
<feature type="domain" description="Alpha-D-phosphohexomutase alpha/beta/alpha" evidence="9">
    <location>
        <begin position="356"/>
        <end position="481"/>
    </location>
</feature>
<dbReference type="InterPro" id="IPR005845">
    <property type="entry name" value="A-D-PHexomutase_a/b/a-II"/>
</dbReference>